<gene>
    <name evidence="3" type="ordered locus">Psta_3507</name>
</gene>
<evidence type="ECO:0000313" key="4">
    <source>
        <dbReference type="Proteomes" id="UP000001887"/>
    </source>
</evidence>
<dbReference type="EMBL" id="CP001848">
    <property type="protein sequence ID" value="ADB18168.1"/>
    <property type="molecule type" value="Genomic_DNA"/>
</dbReference>
<organism evidence="3 4">
    <name type="scientific">Pirellula staleyi (strain ATCC 27377 / DSM 6068 / ICPB 4128)</name>
    <name type="common">Pirella staleyi</name>
    <dbReference type="NCBI Taxonomy" id="530564"/>
    <lineage>
        <taxon>Bacteria</taxon>
        <taxon>Pseudomonadati</taxon>
        <taxon>Planctomycetota</taxon>
        <taxon>Planctomycetia</taxon>
        <taxon>Pirellulales</taxon>
        <taxon>Pirellulaceae</taxon>
        <taxon>Pirellula</taxon>
    </lineage>
</organism>
<dbReference type="KEGG" id="psl:Psta_3507"/>
<dbReference type="Proteomes" id="UP000001887">
    <property type="component" value="Chromosome"/>
</dbReference>
<evidence type="ECO:0000256" key="1">
    <source>
        <dbReference type="SAM" id="Phobius"/>
    </source>
</evidence>
<keyword evidence="1" id="KW-1133">Transmembrane helix</keyword>
<keyword evidence="1" id="KW-0812">Transmembrane</keyword>
<protein>
    <recommendedName>
        <fullName evidence="2">Flavinylation-associated cytochrome domain-containing protein</fullName>
    </recommendedName>
</protein>
<feature type="transmembrane region" description="Helical" evidence="1">
    <location>
        <begin position="99"/>
        <end position="124"/>
    </location>
</feature>
<dbReference type="InterPro" id="IPR025517">
    <property type="entry name" value="DUF4405"/>
</dbReference>
<accession>D2QYK9</accession>
<dbReference type="STRING" id="530564.Psta_3507"/>
<dbReference type="Pfam" id="PF14358">
    <property type="entry name" value="DUF4405"/>
    <property type="match status" value="1"/>
</dbReference>
<feature type="transmembrane region" description="Helical" evidence="1">
    <location>
        <begin position="12"/>
        <end position="32"/>
    </location>
</feature>
<proteinExistence type="predicted"/>
<name>D2QYK9_PIRSD</name>
<dbReference type="eggNOG" id="ENOG5033NE9">
    <property type="taxonomic scope" value="Bacteria"/>
</dbReference>
<evidence type="ECO:0000313" key="3">
    <source>
        <dbReference type="EMBL" id="ADB18168.1"/>
    </source>
</evidence>
<keyword evidence="1" id="KW-0472">Membrane</keyword>
<feature type="domain" description="Flavinylation-associated cytochrome" evidence="2">
    <location>
        <begin position="9"/>
        <end position="74"/>
    </location>
</feature>
<reference evidence="3 4" key="1">
    <citation type="journal article" date="2009" name="Stand. Genomic Sci.">
        <title>Complete genome sequence of Pirellula staleyi type strain (ATCC 27377).</title>
        <authorList>
            <person name="Clum A."/>
            <person name="Tindall B.J."/>
            <person name="Sikorski J."/>
            <person name="Ivanova N."/>
            <person name="Mavrommatis K."/>
            <person name="Lucas S."/>
            <person name="Glavina del Rio T."/>
            <person name="Nolan M."/>
            <person name="Chen F."/>
            <person name="Tice H."/>
            <person name="Pitluck S."/>
            <person name="Cheng J.F."/>
            <person name="Chertkov O."/>
            <person name="Brettin T."/>
            <person name="Han C."/>
            <person name="Detter J.C."/>
            <person name="Kuske C."/>
            <person name="Bruce D."/>
            <person name="Goodwin L."/>
            <person name="Ovchinikova G."/>
            <person name="Pati A."/>
            <person name="Mikhailova N."/>
            <person name="Chen A."/>
            <person name="Palaniappan K."/>
            <person name="Land M."/>
            <person name="Hauser L."/>
            <person name="Chang Y.J."/>
            <person name="Jeffries C.D."/>
            <person name="Chain P."/>
            <person name="Rohde M."/>
            <person name="Goker M."/>
            <person name="Bristow J."/>
            <person name="Eisen J.A."/>
            <person name="Markowitz V."/>
            <person name="Hugenholtz P."/>
            <person name="Kyrpides N.C."/>
            <person name="Klenk H.P."/>
            <person name="Lapidus A."/>
        </authorList>
    </citation>
    <scope>NUCLEOTIDE SEQUENCE [LARGE SCALE GENOMIC DNA]</scope>
    <source>
        <strain evidence="4">ATCC 27377 / DSM 6068 / ICPB 4128</strain>
    </source>
</reference>
<dbReference type="AlphaFoldDB" id="D2QYK9"/>
<evidence type="ECO:0000259" key="2">
    <source>
        <dbReference type="Pfam" id="PF14358"/>
    </source>
</evidence>
<dbReference type="OrthoDB" id="292310at2"/>
<dbReference type="HOGENOM" id="CLU_1957526_0_0_0"/>
<keyword evidence="4" id="KW-1185">Reference proteome</keyword>
<feature type="transmembrane region" description="Helical" evidence="1">
    <location>
        <begin position="52"/>
        <end position="78"/>
    </location>
</feature>
<sequence precursor="true">MSRAIVNFFLDLALLVVFLALMFVSVVVRFVFPPLVASSGWQLGGMNLGDWMNLQFILVAVMTLGILIHVMLHWSWIMGIVATKLMSSKKAKIDEGTQTIYGVGFLIVILNIVGLAIAVAALSIQGPS</sequence>